<name>A0A1H0K9Q9_9HYPH</name>
<accession>A0A1H0K9Q9</accession>
<protein>
    <submittedName>
        <fullName evidence="1">Uncharacterized protein</fullName>
    </submittedName>
</protein>
<dbReference type="OrthoDB" id="7997911at2"/>
<gene>
    <name evidence="1" type="ORF">SAMN05216360_12553</name>
</gene>
<dbReference type="Proteomes" id="UP000198704">
    <property type="component" value="Unassembled WGS sequence"/>
</dbReference>
<keyword evidence="2" id="KW-1185">Reference proteome</keyword>
<dbReference type="RefSeq" id="WP_091722275.1">
    <property type="nucleotide sequence ID" value="NZ_FNHS01000025.1"/>
</dbReference>
<dbReference type="EMBL" id="FNHS01000025">
    <property type="protein sequence ID" value="SDO52543.1"/>
    <property type="molecule type" value="Genomic_DNA"/>
</dbReference>
<proteinExistence type="predicted"/>
<evidence type="ECO:0000313" key="2">
    <source>
        <dbReference type="Proteomes" id="UP000198704"/>
    </source>
</evidence>
<reference evidence="2" key="1">
    <citation type="submission" date="2016-10" db="EMBL/GenBank/DDBJ databases">
        <authorList>
            <person name="Varghese N."/>
            <person name="Submissions S."/>
        </authorList>
    </citation>
    <scope>NUCLEOTIDE SEQUENCE [LARGE SCALE GENOMIC DNA]</scope>
    <source>
        <strain evidence="2">BL47</strain>
    </source>
</reference>
<sequence>MALSAKPARPAPKAAEAADPIEAFIAKGGSVPQQAETPAVAAVEPAAKGAQHPLKFPADSDLFERLERARKGSVVRLPRNTWILQAIAEKLVRDGD</sequence>
<evidence type="ECO:0000313" key="1">
    <source>
        <dbReference type="EMBL" id="SDO52543.1"/>
    </source>
</evidence>
<dbReference type="AlphaFoldDB" id="A0A1H0K9Q9"/>
<dbReference type="STRING" id="582672.SAMN05216360_12553"/>
<organism evidence="1 2">
    <name type="scientific">Methylobacterium phyllostachyos</name>
    <dbReference type="NCBI Taxonomy" id="582672"/>
    <lineage>
        <taxon>Bacteria</taxon>
        <taxon>Pseudomonadati</taxon>
        <taxon>Pseudomonadota</taxon>
        <taxon>Alphaproteobacteria</taxon>
        <taxon>Hyphomicrobiales</taxon>
        <taxon>Methylobacteriaceae</taxon>
        <taxon>Methylobacterium</taxon>
    </lineage>
</organism>